<reference evidence="1 2" key="1">
    <citation type="submission" date="2020-08" db="EMBL/GenBank/DDBJ databases">
        <title>Genomic Encyclopedia of Type Strains, Phase IV (KMG-IV): sequencing the most valuable type-strain genomes for metagenomic binning, comparative biology and taxonomic classification.</title>
        <authorList>
            <person name="Goeker M."/>
        </authorList>
    </citation>
    <scope>NUCLEOTIDE SEQUENCE [LARGE SCALE GENOMIC DNA]</scope>
    <source>
        <strain evidence="1 2">DSM 106739</strain>
    </source>
</reference>
<protein>
    <submittedName>
        <fullName evidence="1">Uncharacterized protein</fullName>
    </submittedName>
</protein>
<comment type="caution">
    <text evidence="1">The sequence shown here is derived from an EMBL/GenBank/DDBJ whole genome shotgun (WGS) entry which is preliminary data.</text>
</comment>
<gene>
    <name evidence="1" type="ORF">GGR36_004361</name>
</gene>
<dbReference type="AlphaFoldDB" id="A0A840BQU7"/>
<dbReference type="Proteomes" id="UP000561045">
    <property type="component" value="Unassembled WGS sequence"/>
</dbReference>
<proteinExistence type="predicted"/>
<sequence length="74" mass="8311">MSTEPKHRARLLVELPAERYRVLSPACRIPRVGDLLVLDQGFTGADGLPMVLTYFPVLGNESEYEATVYESELE</sequence>
<evidence type="ECO:0000313" key="2">
    <source>
        <dbReference type="Proteomes" id="UP000561045"/>
    </source>
</evidence>
<dbReference type="EMBL" id="JACIET010000016">
    <property type="protein sequence ID" value="MBB4014993.1"/>
    <property type="molecule type" value="Genomic_DNA"/>
</dbReference>
<dbReference type="RefSeq" id="WP_207064410.1">
    <property type="nucleotide sequence ID" value="NZ_BAABLE010000019.1"/>
</dbReference>
<name>A0A840BQU7_9RHOO</name>
<keyword evidence="2" id="KW-1185">Reference proteome</keyword>
<organism evidence="1 2">
    <name type="scientific">Niveibacterium umoris</name>
    <dbReference type="NCBI Taxonomy" id="1193620"/>
    <lineage>
        <taxon>Bacteria</taxon>
        <taxon>Pseudomonadati</taxon>
        <taxon>Pseudomonadota</taxon>
        <taxon>Betaproteobacteria</taxon>
        <taxon>Rhodocyclales</taxon>
        <taxon>Rhodocyclaceae</taxon>
        <taxon>Niveibacterium</taxon>
    </lineage>
</organism>
<evidence type="ECO:0000313" key="1">
    <source>
        <dbReference type="EMBL" id="MBB4014993.1"/>
    </source>
</evidence>
<accession>A0A840BQU7</accession>